<dbReference type="AlphaFoldDB" id="A0A0E9S647"/>
<organism evidence="1">
    <name type="scientific">Anguilla anguilla</name>
    <name type="common">European freshwater eel</name>
    <name type="synonym">Muraena anguilla</name>
    <dbReference type="NCBI Taxonomy" id="7936"/>
    <lineage>
        <taxon>Eukaryota</taxon>
        <taxon>Metazoa</taxon>
        <taxon>Chordata</taxon>
        <taxon>Craniata</taxon>
        <taxon>Vertebrata</taxon>
        <taxon>Euteleostomi</taxon>
        <taxon>Actinopterygii</taxon>
        <taxon>Neopterygii</taxon>
        <taxon>Teleostei</taxon>
        <taxon>Anguilliformes</taxon>
        <taxon>Anguillidae</taxon>
        <taxon>Anguilla</taxon>
    </lineage>
</organism>
<dbReference type="EMBL" id="GBXM01071846">
    <property type="protein sequence ID" value="JAH36731.1"/>
    <property type="molecule type" value="Transcribed_RNA"/>
</dbReference>
<reference evidence="1" key="1">
    <citation type="submission" date="2014-11" db="EMBL/GenBank/DDBJ databases">
        <authorList>
            <person name="Amaro Gonzalez C."/>
        </authorList>
    </citation>
    <scope>NUCLEOTIDE SEQUENCE</scope>
</reference>
<proteinExistence type="predicted"/>
<reference evidence="1" key="2">
    <citation type="journal article" date="2015" name="Fish Shellfish Immunol.">
        <title>Early steps in the European eel (Anguilla anguilla)-Vibrio vulnificus interaction in the gills: Role of the RtxA13 toxin.</title>
        <authorList>
            <person name="Callol A."/>
            <person name="Pajuelo D."/>
            <person name="Ebbesson L."/>
            <person name="Teles M."/>
            <person name="MacKenzie S."/>
            <person name="Amaro C."/>
        </authorList>
    </citation>
    <scope>NUCLEOTIDE SEQUENCE</scope>
</reference>
<accession>A0A0E9S647</accession>
<name>A0A0E9S647_ANGAN</name>
<evidence type="ECO:0000313" key="1">
    <source>
        <dbReference type="EMBL" id="JAH36731.1"/>
    </source>
</evidence>
<sequence>MFPDTRSLKKKTTSCLMAI</sequence>
<protein>
    <submittedName>
        <fullName evidence="1">Uncharacterized protein</fullName>
    </submittedName>
</protein>